<dbReference type="InterPro" id="IPR038132">
    <property type="entry name" value="Vps16_C_sf"/>
</dbReference>
<dbReference type="Gene3D" id="1.10.150.780">
    <property type="entry name" value="Vps16, C-terminal region"/>
    <property type="match status" value="1"/>
</dbReference>
<proteinExistence type="predicted"/>
<feature type="region of interest" description="Disordered" evidence="1">
    <location>
        <begin position="481"/>
        <end position="503"/>
    </location>
</feature>
<comment type="caution">
    <text evidence="2">The sequence shown here is derived from an EMBL/GenBank/DDBJ whole genome shotgun (WGS) entry which is preliminary data.</text>
</comment>
<evidence type="ECO:0000256" key="1">
    <source>
        <dbReference type="SAM" id="MobiDB-lite"/>
    </source>
</evidence>
<reference evidence="2" key="1">
    <citation type="submission" date="2018-07" db="EMBL/GenBank/DDBJ databases">
        <title>Annotation of Aphanomyces astaci genome assembly.</title>
        <authorList>
            <person name="Studholme D.J."/>
        </authorList>
    </citation>
    <scope>NUCLEOTIDE SEQUENCE [LARGE SCALE GENOMIC DNA]</scope>
    <source>
        <strain evidence="2">Pc</strain>
    </source>
</reference>
<evidence type="ECO:0000313" key="2">
    <source>
        <dbReference type="EMBL" id="RQM27747.1"/>
    </source>
</evidence>
<dbReference type="EMBL" id="MZMZ02001983">
    <property type="protein sequence ID" value="RQM27747.1"/>
    <property type="molecule type" value="Genomic_DNA"/>
</dbReference>
<keyword evidence="3" id="KW-1185">Reference proteome</keyword>
<dbReference type="AlphaFoldDB" id="A0A3R8DI36"/>
<organism evidence="2 3">
    <name type="scientific">Aphanomyces astaci</name>
    <name type="common">Crayfish plague agent</name>
    <dbReference type="NCBI Taxonomy" id="112090"/>
    <lineage>
        <taxon>Eukaryota</taxon>
        <taxon>Sar</taxon>
        <taxon>Stramenopiles</taxon>
        <taxon>Oomycota</taxon>
        <taxon>Saprolegniomycetes</taxon>
        <taxon>Saprolegniales</taxon>
        <taxon>Verrucalvaceae</taxon>
        <taxon>Aphanomyces</taxon>
    </lineage>
</organism>
<dbReference type="Proteomes" id="UP000284702">
    <property type="component" value="Unassembled WGS sequence"/>
</dbReference>
<evidence type="ECO:0000313" key="3">
    <source>
        <dbReference type="Proteomes" id="UP000284702"/>
    </source>
</evidence>
<name>A0A3R8DI36_APHAT</name>
<sequence>MTACIYCDSSLAGRGNPIRMTRHLALYCLAVPRAVKAKAAHAVNKPPAAASINPSVGNQASSIVSDDIKMEDFADHGDDWASSDGSEDEGQQDKSRILAVLSPIQSEVHRSPHLAEKEQDGLLLSQYLAPTADVIIVGLVAEGDCNMMTTQEISAFYANLHTNVSAKFVKKHRVKTSATAASVQAMLVQQTHPLFGPPTAPLIPFGRLSRANSVDSLHADTLTSEEVAVKDLNARCDHDTTALFVAIQAFQASCSSQDEFCHGLSHYRRAVKLWSHHLATCNAQLDSIPKLLTAKAGVAAAKFAYRHPTMDARLSQLHVAKVLEEGTPFYARAFSQHMTLLAKQQAWDESLLCKGTRDTAQPSAFVDRSVVETIFNLVALAPFFDENLVLEAVQLADLFQVHPKQFWWTVVRSCVTTNQGELLLWMMPDMPIVSRKEHVQAFVDAQQFETAKRIAGDAKDPAEQANLLDVVQRAVVASTLQPDMDPPPVRPRQGSVASYDGSI</sequence>
<dbReference type="VEuPathDB" id="FungiDB:H257_07240"/>
<protein>
    <submittedName>
        <fullName evidence="2">Uncharacterized protein</fullName>
    </submittedName>
</protein>
<accession>A0A3R8DI36</accession>
<gene>
    <name evidence="2" type="ORF">B5M09_002900</name>
</gene>
<dbReference type="VEuPathDB" id="FungiDB:H257_07239"/>